<evidence type="ECO:0000256" key="2">
    <source>
        <dbReference type="SAM" id="Phobius"/>
    </source>
</evidence>
<dbReference type="GeneID" id="63830180"/>
<name>A0A165C939_9APHY</name>
<feature type="region of interest" description="Disordered" evidence="1">
    <location>
        <begin position="53"/>
        <end position="74"/>
    </location>
</feature>
<keyword evidence="5" id="KW-1185">Reference proteome</keyword>
<sequence>MFISKPRKVTLTLVCLAIALAFATVSEASDLTLQRRDHVDLRRMIKKRASSDPVLGLFTDGNGSGGSSTASDSNTAAATTASSAAADTSSAAATTSASAQTSSDAATTSSSSAAATTQSSSSAAAATTSATTPSTSAAATPSTSAPSATTSAQSQAASTSGANTATTARTTNANNAATSPAASATQDTQGSTDSADDQLTGTATTSTIFTTPSSSASSDATSSGTSKTTRNTIIIIIVIASVVGSVSIGWTLFRKWKLRPSSSFDERMQPIDWQPTSDDSVNKRASHGSFHSGTGHGDLGGYGLSDSGHGTSNLQPVPDHDFTAGASLAPVGGYADLQRCPSPQPQMGELARGLSMSRPSDLSRNPSMMHQNYDGYAMPPPPVHYHGGGYDASAYGYQNHIGAPGY</sequence>
<feature type="chain" id="PRO_5007855935" description="Mid2 domain-containing protein" evidence="3">
    <location>
        <begin position="29"/>
        <end position="406"/>
    </location>
</feature>
<evidence type="ECO:0000256" key="1">
    <source>
        <dbReference type="SAM" id="MobiDB-lite"/>
    </source>
</evidence>
<dbReference type="InParanoid" id="A0A165C939"/>
<evidence type="ECO:0008006" key="6">
    <source>
        <dbReference type="Google" id="ProtNLM"/>
    </source>
</evidence>
<dbReference type="RefSeq" id="XP_040760152.1">
    <property type="nucleotide sequence ID" value="XM_040913152.1"/>
</dbReference>
<feature type="compositionally biased region" description="Gly residues" evidence="1">
    <location>
        <begin position="294"/>
        <end position="303"/>
    </location>
</feature>
<feature type="transmembrane region" description="Helical" evidence="2">
    <location>
        <begin position="233"/>
        <end position="253"/>
    </location>
</feature>
<evidence type="ECO:0000256" key="3">
    <source>
        <dbReference type="SAM" id="SignalP"/>
    </source>
</evidence>
<dbReference type="OrthoDB" id="3261505at2759"/>
<proteinExistence type="predicted"/>
<gene>
    <name evidence="4" type="ORF">LAESUDRAFT_762759</name>
</gene>
<keyword evidence="2" id="KW-1133">Transmembrane helix</keyword>
<feature type="signal peptide" evidence="3">
    <location>
        <begin position="1"/>
        <end position="28"/>
    </location>
</feature>
<feature type="region of interest" description="Disordered" evidence="1">
    <location>
        <begin position="97"/>
        <end position="226"/>
    </location>
</feature>
<dbReference type="AlphaFoldDB" id="A0A165C939"/>
<evidence type="ECO:0000313" key="4">
    <source>
        <dbReference type="EMBL" id="KZT02412.1"/>
    </source>
</evidence>
<accession>A0A165C939</accession>
<dbReference type="Proteomes" id="UP000076871">
    <property type="component" value="Unassembled WGS sequence"/>
</dbReference>
<keyword evidence="2" id="KW-0472">Membrane</keyword>
<evidence type="ECO:0000313" key="5">
    <source>
        <dbReference type="Proteomes" id="UP000076871"/>
    </source>
</evidence>
<feature type="region of interest" description="Disordered" evidence="1">
    <location>
        <begin position="269"/>
        <end position="317"/>
    </location>
</feature>
<keyword evidence="2" id="KW-0812">Transmembrane</keyword>
<dbReference type="EMBL" id="KV427652">
    <property type="protein sequence ID" value="KZT02412.1"/>
    <property type="molecule type" value="Genomic_DNA"/>
</dbReference>
<organism evidence="4 5">
    <name type="scientific">Laetiporus sulphureus 93-53</name>
    <dbReference type="NCBI Taxonomy" id="1314785"/>
    <lineage>
        <taxon>Eukaryota</taxon>
        <taxon>Fungi</taxon>
        <taxon>Dikarya</taxon>
        <taxon>Basidiomycota</taxon>
        <taxon>Agaricomycotina</taxon>
        <taxon>Agaricomycetes</taxon>
        <taxon>Polyporales</taxon>
        <taxon>Laetiporus</taxon>
    </lineage>
</organism>
<reference evidence="4 5" key="1">
    <citation type="journal article" date="2016" name="Mol. Biol. Evol.">
        <title>Comparative Genomics of Early-Diverging Mushroom-Forming Fungi Provides Insights into the Origins of Lignocellulose Decay Capabilities.</title>
        <authorList>
            <person name="Nagy L.G."/>
            <person name="Riley R."/>
            <person name="Tritt A."/>
            <person name="Adam C."/>
            <person name="Daum C."/>
            <person name="Floudas D."/>
            <person name="Sun H."/>
            <person name="Yadav J.S."/>
            <person name="Pangilinan J."/>
            <person name="Larsson K.H."/>
            <person name="Matsuura K."/>
            <person name="Barry K."/>
            <person name="Labutti K."/>
            <person name="Kuo R."/>
            <person name="Ohm R.A."/>
            <person name="Bhattacharya S.S."/>
            <person name="Shirouzu T."/>
            <person name="Yoshinaga Y."/>
            <person name="Martin F.M."/>
            <person name="Grigoriev I.V."/>
            <person name="Hibbett D.S."/>
        </authorList>
    </citation>
    <scope>NUCLEOTIDE SEQUENCE [LARGE SCALE GENOMIC DNA]</scope>
    <source>
        <strain evidence="4 5">93-53</strain>
    </source>
</reference>
<keyword evidence="3" id="KW-0732">Signal</keyword>
<feature type="compositionally biased region" description="Polar residues" evidence="1">
    <location>
        <begin position="189"/>
        <end position="199"/>
    </location>
</feature>
<dbReference type="STRING" id="1314785.A0A165C939"/>
<feature type="compositionally biased region" description="Low complexity" evidence="1">
    <location>
        <begin position="200"/>
        <end position="226"/>
    </location>
</feature>
<protein>
    <recommendedName>
        <fullName evidence="6">Mid2 domain-containing protein</fullName>
    </recommendedName>
</protein>
<feature type="compositionally biased region" description="Low complexity" evidence="1">
    <location>
        <begin position="97"/>
        <end position="188"/>
    </location>
</feature>